<reference evidence="8 9" key="1">
    <citation type="submission" date="2024-02" db="EMBL/GenBank/DDBJ databases">
        <authorList>
            <person name="Vignale AGUSTIN F."/>
            <person name="Sosa J E."/>
            <person name="Modenutti C."/>
        </authorList>
    </citation>
    <scope>NUCLEOTIDE SEQUENCE [LARGE SCALE GENOMIC DNA]</scope>
</reference>
<dbReference type="AlphaFoldDB" id="A0ABC8UEQ8"/>
<protein>
    <recommendedName>
        <fullName evidence="5">LYR motif-containing protein 2</fullName>
    </recommendedName>
</protein>
<comment type="similarity">
    <text evidence="2">Belongs to the complex I LYR family.</text>
</comment>
<evidence type="ECO:0000313" key="8">
    <source>
        <dbReference type="EMBL" id="CAK9178381.1"/>
    </source>
</evidence>
<dbReference type="Proteomes" id="UP001642360">
    <property type="component" value="Unassembled WGS sequence"/>
</dbReference>
<dbReference type="Pfam" id="PF05347">
    <property type="entry name" value="Complex1_LYR"/>
    <property type="match status" value="1"/>
</dbReference>
<keyword evidence="9" id="KW-1185">Reference proteome</keyword>
<evidence type="ECO:0000259" key="7">
    <source>
        <dbReference type="Pfam" id="PF05347"/>
    </source>
</evidence>
<dbReference type="CDD" id="cd20262">
    <property type="entry name" value="Complex1_LYR_LYRM2"/>
    <property type="match status" value="1"/>
</dbReference>
<feature type="domain" description="Complex 1 LYR protein" evidence="7">
    <location>
        <begin position="77"/>
        <end position="132"/>
    </location>
</feature>
<evidence type="ECO:0000256" key="2">
    <source>
        <dbReference type="ARBA" id="ARBA00009508"/>
    </source>
</evidence>
<evidence type="ECO:0000313" key="9">
    <source>
        <dbReference type="Proteomes" id="UP001642360"/>
    </source>
</evidence>
<evidence type="ECO:0000256" key="6">
    <source>
        <dbReference type="ARBA" id="ARBA00044735"/>
    </source>
</evidence>
<keyword evidence="3" id="KW-0809">Transit peptide</keyword>
<dbReference type="GO" id="GO:0005739">
    <property type="term" value="C:mitochondrion"/>
    <property type="evidence" value="ECO:0007669"/>
    <property type="project" value="UniProtKB-SubCell"/>
</dbReference>
<dbReference type="InterPro" id="IPR008011">
    <property type="entry name" value="Complex1_LYR_dom"/>
</dbReference>
<accession>A0ABC8UEQ8</accession>
<dbReference type="EMBL" id="CAUOFW020007279">
    <property type="protein sequence ID" value="CAK9178381.1"/>
    <property type="molecule type" value="Genomic_DNA"/>
</dbReference>
<dbReference type="PANTHER" id="PTHR13675">
    <property type="entry name" value="LYR MOTIF-CONTAINING PROTEIN 2"/>
    <property type="match status" value="1"/>
</dbReference>
<organism evidence="8 9">
    <name type="scientific">Ilex paraguariensis</name>
    <name type="common">yerba mate</name>
    <dbReference type="NCBI Taxonomy" id="185542"/>
    <lineage>
        <taxon>Eukaryota</taxon>
        <taxon>Viridiplantae</taxon>
        <taxon>Streptophyta</taxon>
        <taxon>Embryophyta</taxon>
        <taxon>Tracheophyta</taxon>
        <taxon>Spermatophyta</taxon>
        <taxon>Magnoliopsida</taxon>
        <taxon>eudicotyledons</taxon>
        <taxon>Gunneridae</taxon>
        <taxon>Pentapetalae</taxon>
        <taxon>asterids</taxon>
        <taxon>campanulids</taxon>
        <taxon>Aquifoliales</taxon>
        <taxon>Aquifoliaceae</taxon>
        <taxon>Ilex</taxon>
    </lineage>
</organism>
<comment type="subcellular location">
    <subcellularLocation>
        <location evidence="1">Mitochondrion</location>
    </subcellularLocation>
</comment>
<dbReference type="PANTHER" id="PTHR13675:SF0">
    <property type="entry name" value="LYR MOTIF-CONTAINING PROTEIN 2"/>
    <property type="match status" value="1"/>
</dbReference>
<evidence type="ECO:0000256" key="1">
    <source>
        <dbReference type="ARBA" id="ARBA00004173"/>
    </source>
</evidence>
<evidence type="ECO:0000256" key="3">
    <source>
        <dbReference type="ARBA" id="ARBA00022946"/>
    </source>
</evidence>
<evidence type="ECO:0000256" key="4">
    <source>
        <dbReference type="ARBA" id="ARBA00023128"/>
    </source>
</evidence>
<gene>
    <name evidence="8" type="ORF">ILEXP_LOCUS48304</name>
</gene>
<comment type="caution">
    <text evidence="8">The sequence shown here is derived from an EMBL/GenBank/DDBJ whole genome shotgun (WGS) entry which is preliminary data.</text>
</comment>
<proteinExistence type="inferred from homology"/>
<evidence type="ECO:0000256" key="5">
    <source>
        <dbReference type="ARBA" id="ARBA00026235"/>
    </source>
</evidence>
<sequence>MRGDKKGLFGSGACFSLSPTAQLTVSGGRWCVIAHSRDQTRERERESISFHVSRISLNRRESFMVLLDLQDFILRARVLKLYRQALRTAQRAPGHTRAELRQMIRQEMENNRICSEKHRIRFLISEGLEKLKRLNEMLDMQGH</sequence>
<name>A0ABC8UEQ8_9AQUA</name>
<keyword evidence="4" id="KW-0496">Mitochondrion</keyword>
<comment type="function">
    <text evidence="6">Involved in efficient integration of the N-module into mitochondrial respiratory chain complex I.</text>
</comment>
<dbReference type="InterPro" id="IPR045293">
    <property type="entry name" value="Complex1_LYR_LYRM2"/>
</dbReference>